<dbReference type="PANTHER" id="PTHR31009">
    <property type="entry name" value="S-ADENOSYL-L-METHIONINE:CARBOXYL METHYLTRANSFERASE FAMILY PROTEIN"/>
    <property type="match status" value="1"/>
</dbReference>
<dbReference type="GO" id="GO:0008168">
    <property type="term" value="F:methyltransferase activity"/>
    <property type="evidence" value="ECO:0007669"/>
    <property type="project" value="InterPro"/>
</dbReference>
<reference evidence="3 4" key="1">
    <citation type="journal article" date="2021" name="Hortic Res">
        <title>Chromosome-scale assembly of the Dendrobium chrysotoxum genome enhances the understanding of orchid evolution.</title>
        <authorList>
            <person name="Zhang Y."/>
            <person name="Zhang G.Q."/>
            <person name="Zhang D."/>
            <person name="Liu X.D."/>
            <person name="Xu X.Y."/>
            <person name="Sun W.H."/>
            <person name="Yu X."/>
            <person name="Zhu X."/>
            <person name="Wang Z.W."/>
            <person name="Zhao X."/>
            <person name="Zhong W.Y."/>
            <person name="Chen H."/>
            <person name="Yin W.L."/>
            <person name="Huang T."/>
            <person name="Niu S.C."/>
            <person name="Liu Z.J."/>
        </authorList>
    </citation>
    <scope>NUCLEOTIDE SEQUENCE [LARGE SCALE GENOMIC DNA]</scope>
    <source>
        <strain evidence="3">Lindl</strain>
    </source>
</reference>
<sequence>MIHTFVITFNLLYCKLGPMKDAKANALNKPLYAALMEEVKSIIEIKGSFHVDLAQTFESNLDFLKIQLIIFGKNVAKYLRAMLEPFLICPFGVDIIEDLFSDYAQNITRHFSAEKAKFVVLILALKSNE</sequence>
<dbReference type="AlphaFoldDB" id="A0AAV7GRQ0"/>
<dbReference type="GO" id="GO:0046872">
    <property type="term" value="F:metal ion binding"/>
    <property type="evidence" value="ECO:0007669"/>
    <property type="project" value="UniProtKB-KW"/>
</dbReference>
<evidence type="ECO:0000313" key="4">
    <source>
        <dbReference type="Proteomes" id="UP000775213"/>
    </source>
</evidence>
<dbReference type="Proteomes" id="UP000775213">
    <property type="component" value="Unassembled WGS sequence"/>
</dbReference>
<comment type="caution">
    <text evidence="3">The sequence shown here is derived from an EMBL/GenBank/DDBJ whole genome shotgun (WGS) entry which is preliminary data.</text>
</comment>
<dbReference type="Pfam" id="PF03492">
    <property type="entry name" value="Methyltransf_7"/>
    <property type="match status" value="1"/>
</dbReference>
<dbReference type="InterPro" id="IPR029063">
    <property type="entry name" value="SAM-dependent_MTases_sf"/>
</dbReference>
<name>A0AAV7GRQ0_DENCH</name>
<evidence type="ECO:0000256" key="2">
    <source>
        <dbReference type="ARBA" id="ARBA00022842"/>
    </source>
</evidence>
<dbReference type="InterPro" id="IPR042086">
    <property type="entry name" value="MeTrfase_capping"/>
</dbReference>
<evidence type="ECO:0000256" key="1">
    <source>
        <dbReference type="ARBA" id="ARBA00022723"/>
    </source>
</evidence>
<dbReference type="Gene3D" id="1.10.1200.270">
    <property type="entry name" value="Methyltransferase, alpha-helical capping domain"/>
    <property type="match status" value="1"/>
</dbReference>
<keyword evidence="4" id="KW-1185">Reference proteome</keyword>
<organism evidence="3 4">
    <name type="scientific">Dendrobium chrysotoxum</name>
    <name type="common">Orchid</name>
    <dbReference type="NCBI Taxonomy" id="161865"/>
    <lineage>
        <taxon>Eukaryota</taxon>
        <taxon>Viridiplantae</taxon>
        <taxon>Streptophyta</taxon>
        <taxon>Embryophyta</taxon>
        <taxon>Tracheophyta</taxon>
        <taxon>Spermatophyta</taxon>
        <taxon>Magnoliopsida</taxon>
        <taxon>Liliopsida</taxon>
        <taxon>Asparagales</taxon>
        <taxon>Orchidaceae</taxon>
        <taxon>Epidendroideae</taxon>
        <taxon>Malaxideae</taxon>
        <taxon>Dendrobiinae</taxon>
        <taxon>Dendrobium</taxon>
    </lineage>
</organism>
<gene>
    <name evidence="3" type="ORF">IEQ34_012145</name>
</gene>
<dbReference type="SUPFAM" id="SSF53335">
    <property type="entry name" value="S-adenosyl-L-methionine-dependent methyltransferases"/>
    <property type="match status" value="1"/>
</dbReference>
<protein>
    <submittedName>
        <fullName evidence="3">Uncharacterized protein</fullName>
    </submittedName>
</protein>
<dbReference type="EMBL" id="JAGFBR010000011">
    <property type="protein sequence ID" value="KAH0459331.1"/>
    <property type="molecule type" value="Genomic_DNA"/>
</dbReference>
<dbReference type="Gene3D" id="3.40.50.150">
    <property type="entry name" value="Vaccinia Virus protein VP39"/>
    <property type="match status" value="1"/>
</dbReference>
<proteinExistence type="predicted"/>
<dbReference type="InterPro" id="IPR005299">
    <property type="entry name" value="MeTrfase_7"/>
</dbReference>
<evidence type="ECO:0000313" key="3">
    <source>
        <dbReference type="EMBL" id="KAH0459331.1"/>
    </source>
</evidence>
<keyword evidence="2" id="KW-0460">Magnesium</keyword>
<keyword evidence="1" id="KW-0479">Metal-binding</keyword>
<accession>A0AAV7GRQ0</accession>